<feature type="transmembrane region" description="Helical" evidence="3">
    <location>
        <begin position="608"/>
        <end position="629"/>
    </location>
</feature>
<feature type="region of interest" description="Disordered" evidence="2">
    <location>
        <begin position="364"/>
        <end position="441"/>
    </location>
</feature>
<evidence type="ECO:0000313" key="5">
    <source>
        <dbReference type="Proteomes" id="UP001491310"/>
    </source>
</evidence>
<organism evidence="4 5">
    <name type="scientific">Coccomyxa subellipsoidea</name>
    <dbReference type="NCBI Taxonomy" id="248742"/>
    <lineage>
        <taxon>Eukaryota</taxon>
        <taxon>Viridiplantae</taxon>
        <taxon>Chlorophyta</taxon>
        <taxon>core chlorophytes</taxon>
        <taxon>Trebouxiophyceae</taxon>
        <taxon>Trebouxiophyceae incertae sedis</taxon>
        <taxon>Coccomyxaceae</taxon>
        <taxon>Coccomyxa</taxon>
    </lineage>
</organism>
<feature type="compositionally biased region" description="Basic and acidic residues" evidence="2">
    <location>
        <begin position="477"/>
        <end position="495"/>
    </location>
</feature>
<dbReference type="EMBL" id="JALJOT010000001">
    <property type="protein sequence ID" value="KAK9918852.1"/>
    <property type="molecule type" value="Genomic_DNA"/>
</dbReference>
<keyword evidence="1" id="KW-0175">Coiled coil</keyword>
<keyword evidence="3" id="KW-0812">Transmembrane</keyword>
<sequence>MARFVKMRMWFVRLPNKPALSPEEHKEFENQRRKLADAIQEGTIKIDSKKAARDQMRKLRDQQLVTAKAFREAVSAKDREIEPYRKERQQRKQATTQIKSLHADVQFRSEEELEAAIRAADYRMTHESISKAEENALFKQIQKLQAQRPAVRKAAEERAKTAAANEALKAEKQALKLSSDEAWALESALLMEREALHADRVAQSAIFDEYKADADLLDKEVKALLDERKKNKKALAELNEANIRKMGPLLEDSRANRRFSQEVRGYIKAGKVEFARTKCAEETDKQLKKLANDEDFRRNYLSLWAKQHEAEAAARKEELERQAAARKEEQKRDGASTADQAKKKDEADDVIDAALKSVKYSVKDRGYPSEPAKAPADAAAAGDAAEGPAVANGHTSESEQPEAHEPAEARKTLGAQQMEELAENSGAPAKAKGPRRSKVEKKAVVEIPAIINDKTPFVPPAAFLKRDVEAVDEEEERERARLRNVEAAREAEARKERKRRKAEQKARTQKTRAAATKEDEKATKEPAAPAAEELPAVVPAAEVPQASAPASAAVAAAPKPSGGGGKPAGRVGKHIGAPVAKSRVQVNRRKGTLQRALAYVQQQLPKSWMHRLLMVGLALLAIWLLTELLPRRVRA</sequence>
<feature type="compositionally biased region" description="Low complexity" evidence="2">
    <location>
        <begin position="370"/>
        <end position="391"/>
    </location>
</feature>
<evidence type="ECO:0008006" key="6">
    <source>
        <dbReference type="Google" id="ProtNLM"/>
    </source>
</evidence>
<feature type="compositionally biased region" description="Basic and acidic residues" evidence="2">
    <location>
        <begin position="515"/>
        <end position="524"/>
    </location>
</feature>
<name>A0ABR2Z4J9_9CHLO</name>
<keyword evidence="5" id="KW-1185">Reference proteome</keyword>
<evidence type="ECO:0000256" key="2">
    <source>
        <dbReference type="SAM" id="MobiDB-lite"/>
    </source>
</evidence>
<feature type="compositionally biased region" description="Basic residues" evidence="2">
    <location>
        <begin position="496"/>
        <end position="510"/>
    </location>
</feature>
<keyword evidence="3" id="KW-0472">Membrane</keyword>
<evidence type="ECO:0000256" key="1">
    <source>
        <dbReference type="SAM" id="Coils"/>
    </source>
</evidence>
<feature type="region of interest" description="Disordered" evidence="2">
    <location>
        <begin position="315"/>
        <end position="346"/>
    </location>
</feature>
<accession>A0ABR2Z4J9</accession>
<evidence type="ECO:0000313" key="4">
    <source>
        <dbReference type="EMBL" id="KAK9918852.1"/>
    </source>
</evidence>
<protein>
    <recommendedName>
        <fullName evidence="6">Trichohyalin-plectin-homology domain-containing protein</fullName>
    </recommendedName>
</protein>
<feature type="coiled-coil region" evidence="1">
    <location>
        <begin position="207"/>
        <end position="244"/>
    </location>
</feature>
<dbReference type="Proteomes" id="UP001491310">
    <property type="component" value="Unassembled WGS sequence"/>
</dbReference>
<feature type="compositionally biased region" description="Basic and acidic residues" evidence="2">
    <location>
        <begin position="401"/>
        <end position="411"/>
    </location>
</feature>
<proteinExistence type="predicted"/>
<evidence type="ECO:0000256" key="3">
    <source>
        <dbReference type="SAM" id="Phobius"/>
    </source>
</evidence>
<gene>
    <name evidence="4" type="ORF">WJX75_007511</name>
</gene>
<feature type="region of interest" description="Disordered" evidence="2">
    <location>
        <begin position="467"/>
        <end position="531"/>
    </location>
</feature>
<keyword evidence="3" id="KW-1133">Transmembrane helix</keyword>
<comment type="caution">
    <text evidence="4">The sequence shown here is derived from an EMBL/GenBank/DDBJ whole genome shotgun (WGS) entry which is preliminary data.</text>
</comment>
<reference evidence="4 5" key="1">
    <citation type="journal article" date="2024" name="Nat. Commun.">
        <title>Phylogenomics reveals the evolutionary origins of lichenization in chlorophyte algae.</title>
        <authorList>
            <person name="Puginier C."/>
            <person name="Libourel C."/>
            <person name="Otte J."/>
            <person name="Skaloud P."/>
            <person name="Haon M."/>
            <person name="Grisel S."/>
            <person name="Petersen M."/>
            <person name="Berrin J.G."/>
            <person name="Delaux P.M."/>
            <person name="Dal Grande F."/>
            <person name="Keller J."/>
        </authorList>
    </citation>
    <scope>NUCLEOTIDE SEQUENCE [LARGE SCALE GENOMIC DNA]</scope>
    <source>
        <strain evidence="4 5">SAG 216-7</strain>
    </source>
</reference>